<dbReference type="PRINTS" id="PR00344">
    <property type="entry name" value="BCTRLSENSOR"/>
</dbReference>
<evidence type="ECO:0000256" key="1">
    <source>
        <dbReference type="ARBA" id="ARBA00000085"/>
    </source>
</evidence>
<dbReference type="Gene3D" id="3.30.565.10">
    <property type="entry name" value="Histidine kinase-like ATPase, C-terminal domain"/>
    <property type="match status" value="1"/>
</dbReference>
<keyword evidence="4" id="KW-0808">Transferase</keyword>
<dbReference type="SMART" id="SM00448">
    <property type="entry name" value="REC"/>
    <property type="match status" value="1"/>
</dbReference>
<dbReference type="PROSITE" id="PS50110">
    <property type="entry name" value="RESPONSE_REGULATORY"/>
    <property type="match status" value="1"/>
</dbReference>
<feature type="domain" description="PAS" evidence="10">
    <location>
        <begin position="181"/>
        <end position="251"/>
    </location>
</feature>
<keyword evidence="3 6" id="KW-0597">Phosphoprotein</keyword>
<dbReference type="SUPFAM" id="SSF55785">
    <property type="entry name" value="PYP-like sensor domain (PAS domain)"/>
    <property type="match status" value="3"/>
</dbReference>
<dbReference type="InterPro" id="IPR013655">
    <property type="entry name" value="PAS_fold_3"/>
</dbReference>
<dbReference type="InterPro" id="IPR036097">
    <property type="entry name" value="HisK_dim/P_sf"/>
</dbReference>
<feature type="domain" description="Response regulatory" evidence="9">
    <location>
        <begin position="1181"/>
        <end position="1291"/>
    </location>
</feature>
<dbReference type="Gene3D" id="3.30.450.40">
    <property type="match status" value="2"/>
</dbReference>
<dbReference type="Gene3D" id="3.30.450.20">
    <property type="entry name" value="PAS domain"/>
    <property type="match status" value="4"/>
</dbReference>
<dbReference type="SUPFAM" id="SSF52172">
    <property type="entry name" value="CheY-like"/>
    <property type="match status" value="1"/>
</dbReference>
<dbReference type="Gene3D" id="3.40.50.2300">
    <property type="match status" value="1"/>
</dbReference>
<protein>
    <recommendedName>
        <fullName evidence="2">histidine kinase</fullName>
        <ecNumber evidence="2">2.7.13.3</ecNumber>
    </recommendedName>
</protein>
<dbReference type="InterPro" id="IPR011006">
    <property type="entry name" value="CheY-like_superfamily"/>
</dbReference>
<dbReference type="NCBIfam" id="TIGR00229">
    <property type="entry name" value="sensory_box"/>
    <property type="match status" value="2"/>
</dbReference>
<dbReference type="Pfam" id="PF13185">
    <property type="entry name" value="GAF_2"/>
    <property type="match status" value="1"/>
</dbReference>
<dbReference type="InterPro" id="IPR003018">
    <property type="entry name" value="GAF"/>
</dbReference>
<dbReference type="InterPro" id="IPR003594">
    <property type="entry name" value="HATPase_dom"/>
</dbReference>
<evidence type="ECO:0000256" key="5">
    <source>
        <dbReference type="ARBA" id="ARBA00022777"/>
    </source>
</evidence>
<comment type="catalytic activity">
    <reaction evidence="1">
        <text>ATP + protein L-histidine = ADP + protein N-phospho-L-histidine.</text>
        <dbReference type="EC" id="2.7.13.3"/>
    </reaction>
</comment>
<feature type="domain" description="PAS" evidence="10">
    <location>
        <begin position="306"/>
        <end position="363"/>
    </location>
</feature>
<evidence type="ECO:0000256" key="7">
    <source>
        <dbReference type="SAM" id="Coils"/>
    </source>
</evidence>
<reference evidence="13" key="1">
    <citation type="journal article" date="2019" name="Int. J. Syst. Evol. Microbiol.">
        <title>The Global Catalogue of Microorganisms (GCM) 10K type strain sequencing project: providing services to taxonomists for standard genome sequencing and annotation.</title>
        <authorList>
            <consortium name="The Broad Institute Genomics Platform"/>
            <consortium name="The Broad Institute Genome Sequencing Center for Infectious Disease"/>
            <person name="Wu L."/>
            <person name="Ma J."/>
        </authorList>
    </citation>
    <scope>NUCLEOTIDE SEQUENCE [LARGE SCALE GENOMIC DNA]</scope>
    <source>
        <strain evidence="13">NBRC 103632</strain>
    </source>
</reference>
<dbReference type="Pfam" id="PF01590">
    <property type="entry name" value="GAF"/>
    <property type="match status" value="1"/>
</dbReference>
<dbReference type="PANTHER" id="PTHR43065">
    <property type="entry name" value="SENSOR HISTIDINE KINASE"/>
    <property type="match status" value="1"/>
</dbReference>
<dbReference type="InterPro" id="IPR005467">
    <property type="entry name" value="His_kinase_dom"/>
</dbReference>
<evidence type="ECO:0000256" key="3">
    <source>
        <dbReference type="ARBA" id="ARBA00022553"/>
    </source>
</evidence>
<dbReference type="Proteomes" id="UP001157440">
    <property type="component" value="Unassembled WGS sequence"/>
</dbReference>
<proteinExistence type="predicted"/>
<dbReference type="CDD" id="cd00130">
    <property type="entry name" value="PAS"/>
    <property type="match status" value="2"/>
</dbReference>
<dbReference type="Pfam" id="PF00512">
    <property type="entry name" value="HisKA"/>
    <property type="match status" value="1"/>
</dbReference>
<dbReference type="InterPro" id="IPR013656">
    <property type="entry name" value="PAS_4"/>
</dbReference>
<dbReference type="Gene3D" id="1.10.287.130">
    <property type="match status" value="1"/>
</dbReference>
<dbReference type="InterPro" id="IPR029016">
    <property type="entry name" value="GAF-like_dom_sf"/>
</dbReference>
<dbReference type="Pfam" id="PF08447">
    <property type="entry name" value="PAS_3"/>
    <property type="match status" value="1"/>
</dbReference>
<dbReference type="GO" id="GO:0000155">
    <property type="term" value="F:phosphorelay sensor kinase activity"/>
    <property type="evidence" value="ECO:0007669"/>
    <property type="project" value="InterPro"/>
</dbReference>
<comment type="caution">
    <text evidence="12">The sequence shown here is derived from an EMBL/GenBank/DDBJ whole genome shotgun (WGS) entry which is preliminary data.</text>
</comment>
<evidence type="ECO:0000259" key="9">
    <source>
        <dbReference type="PROSITE" id="PS50110"/>
    </source>
</evidence>
<keyword evidence="13" id="KW-1185">Reference proteome</keyword>
<dbReference type="PANTHER" id="PTHR43065:SF42">
    <property type="entry name" value="TWO-COMPONENT SENSOR PPRA"/>
    <property type="match status" value="1"/>
</dbReference>
<dbReference type="SMART" id="SM00387">
    <property type="entry name" value="HATPase_c"/>
    <property type="match status" value="1"/>
</dbReference>
<feature type="modified residue" description="4-aspartylphosphate" evidence="6">
    <location>
        <position position="1231"/>
    </location>
</feature>
<organism evidence="12 13">
    <name type="scientific">Methylobacterium tardum</name>
    <dbReference type="NCBI Taxonomy" id="374432"/>
    <lineage>
        <taxon>Bacteria</taxon>
        <taxon>Pseudomonadati</taxon>
        <taxon>Pseudomonadota</taxon>
        <taxon>Alphaproteobacteria</taxon>
        <taxon>Hyphomicrobiales</taxon>
        <taxon>Methylobacteriaceae</taxon>
        <taxon>Methylobacterium</taxon>
    </lineage>
</organism>
<dbReference type="InterPro" id="IPR004358">
    <property type="entry name" value="Sig_transdc_His_kin-like_C"/>
</dbReference>
<evidence type="ECO:0000256" key="6">
    <source>
        <dbReference type="PROSITE-ProRule" id="PRU00169"/>
    </source>
</evidence>
<dbReference type="Pfam" id="PF08448">
    <property type="entry name" value="PAS_4"/>
    <property type="match status" value="1"/>
</dbReference>
<evidence type="ECO:0000259" key="8">
    <source>
        <dbReference type="PROSITE" id="PS50109"/>
    </source>
</evidence>
<evidence type="ECO:0000313" key="13">
    <source>
        <dbReference type="Proteomes" id="UP001157440"/>
    </source>
</evidence>
<dbReference type="SMART" id="SM00091">
    <property type="entry name" value="PAS"/>
    <property type="match status" value="3"/>
</dbReference>
<dbReference type="SUPFAM" id="SSF55874">
    <property type="entry name" value="ATPase domain of HSP90 chaperone/DNA topoisomerase II/histidine kinase"/>
    <property type="match status" value="1"/>
</dbReference>
<dbReference type="InterPro" id="IPR000700">
    <property type="entry name" value="PAS-assoc_C"/>
</dbReference>
<evidence type="ECO:0000259" key="10">
    <source>
        <dbReference type="PROSITE" id="PS50112"/>
    </source>
</evidence>
<evidence type="ECO:0000256" key="4">
    <source>
        <dbReference type="ARBA" id="ARBA00022679"/>
    </source>
</evidence>
<accession>A0AA37TE05</accession>
<feature type="domain" description="PAC" evidence="11">
    <location>
        <begin position="254"/>
        <end position="305"/>
    </location>
</feature>
<dbReference type="PROSITE" id="PS50112">
    <property type="entry name" value="PAS"/>
    <property type="match status" value="2"/>
</dbReference>
<sequence>MAVIQSSPASIFFVADGSEMAERIRAHDWASTSLGPIEAWPQNLRTVVDLMLTSPGPTSVMWGPERVQLYNDAYVPIAGERHPEALGRRTAENWSDAYDSFLGPVLDRVFAGEAVRVDEHPVPLCASCGGLKERVFTGSFQPVRDEVGQVVGVFHPLVEEAAEQTWAILERARTEEALRGSEARLAAIFAGATVGLSEVDLGGRFLRVNEELCRIVGRGRDELLGLRIVDVTHPDSVRPSMDAIAEALKTGQAASLDKRYVRPDGSSVWASSRVSHLNDDGQSGNLLVVTVDLTERLAAEERVRESEGRYRQIVEGAEDFAIATIDEHGRITSWNTGAARITGFEEGDIVGRSGEIIFTPEDRVAGAPDHELDRAKADGRSLNERWHIRKDGTRFWGSGVTMRLDQPGGGYLKIFRDRTPEHEAEAALRQAQAALAAEVEALGQLQEVSTRLIGDEAPQSVYDAILTAATDLMGSECASIQMLNASGDLELLAHRGYDPRSAVYWQTVRATSESTCGVALTTGERVVVPDVEDSGLTVGSGDLQSYRWTGMRAVQTTPLLSRSGKPIGMISTHWKRPLRPPERDLKLFDVLARQAADAIERTTAQAELRESEARQAFLLSLADTLRSLRTSAEIASTAAELLGERFGLSRVFYAEYFGSLMRVERDYTNGVASIAGEHDLTAFGPELLRAYRECPIVKVDDVRTDPRFSEEARAGLQARQVGAYFDVVLFEEDQWVSLLALQSAAPRAWTASEEGLFQEVGERVKVAIERARAEDRLRELNETLEAQVAARTAALRRYHDIVDATVAPICAFDTDYRVIAFNRAHNAEFRRVNGFDTKVGDIFPDLFIPEQGAKMRALMTRALAGERFTVLEEFGRPELGTPCWEITYTPLLEEDGRVVGTFYHAVDISDRLTTQAELEAAQEALRQSQKMEAMGQLTGGVAHDFNNLLTPIVGALDMLQRKGFGGEREQRLITGAAQSAERAKTLVQRLLAFARRQPLQAVPVDIVKLVHGMGDLVSSTTGPQIRVLVEAPDDLPPAKADPNQLEMALLNLSVNARDAMPDNGTLRISASAEAVGPGHRSKLRTGAYICLSVADTGSGMDEATLARAVEPFFSTKGVGKGTGLGLSMVHGLASQLGGALTIQSRPGLGTNVELWLPVSAARPELPEAVPDNAPPPAARGTALLVDDEELVRTSTADMLSDLGYSIIEAASAEEAIRFVDQGGPFDLLVTDHLMPGMNGTDLARAIRTARPGVAVLLVSGYAEREGIAPDLPRLTKPFRKDELAASLAQLPSSN</sequence>
<keyword evidence="5" id="KW-0418">Kinase</keyword>
<evidence type="ECO:0000256" key="2">
    <source>
        <dbReference type="ARBA" id="ARBA00012438"/>
    </source>
</evidence>
<dbReference type="InterPro" id="IPR003661">
    <property type="entry name" value="HisK_dim/P_dom"/>
</dbReference>
<dbReference type="SMART" id="SM00388">
    <property type="entry name" value="HisKA"/>
    <property type="match status" value="1"/>
</dbReference>
<dbReference type="Pfam" id="PF02518">
    <property type="entry name" value="HATPase_c"/>
    <property type="match status" value="1"/>
</dbReference>
<dbReference type="EMBL" id="BSPL01000013">
    <property type="protein sequence ID" value="GLS70132.1"/>
    <property type="molecule type" value="Genomic_DNA"/>
</dbReference>
<dbReference type="PROSITE" id="PS50109">
    <property type="entry name" value="HIS_KIN"/>
    <property type="match status" value="1"/>
</dbReference>
<dbReference type="Pfam" id="PF00072">
    <property type="entry name" value="Response_reg"/>
    <property type="match status" value="1"/>
</dbReference>
<evidence type="ECO:0000313" key="12">
    <source>
        <dbReference type="EMBL" id="GLS70132.1"/>
    </source>
</evidence>
<dbReference type="InterPro" id="IPR036890">
    <property type="entry name" value="HATPase_C_sf"/>
</dbReference>
<dbReference type="InterPro" id="IPR035965">
    <property type="entry name" value="PAS-like_dom_sf"/>
</dbReference>
<gene>
    <name evidence="12" type="ORF">GCM10007890_21450</name>
</gene>
<dbReference type="RefSeq" id="WP_238196367.1">
    <property type="nucleotide sequence ID" value="NZ_BPQZ01000010.1"/>
</dbReference>
<dbReference type="SMART" id="SM00065">
    <property type="entry name" value="GAF"/>
    <property type="match status" value="2"/>
</dbReference>
<dbReference type="InterPro" id="IPR000014">
    <property type="entry name" value="PAS"/>
</dbReference>
<feature type="coiled-coil region" evidence="7">
    <location>
        <begin position="763"/>
        <end position="790"/>
    </location>
</feature>
<dbReference type="PROSITE" id="PS50113">
    <property type="entry name" value="PAC"/>
    <property type="match status" value="1"/>
</dbReference>
<dbReference type="InterPro" id="IPR001789">
    <property type="entry name" value="Sig_transdc_resp-reg_receiver"/>
</dbReference>
<dbReference type="EC" id="2.7.13.3" evidence="2"/>
<dbReference type="Pfam" id="PF13426">
    <property type="entry name" value="PAS_9"/>
    <property type="match status" value="1"/>
</dbReference>
<keyword evidence="7" id="KW-0175">Coiled coil</keyword>
<name>A0AA37TE05_9HYPH</name>
<dbReference type="SUPFAM" id="SSF47384">
    <property type="entry name" value="Homodimeric domain of signal transducing histidine kinase"/>
    <property type="match status" value="1"/>
</dbReference>
<dbReference type="CDD" id="cd00082">
    <property type="entry name" value="HisKA"/>
    <property type="match status" value="1"/>
</dbReference>
<feature type="domain" description="Histidine kinase" evidence="8">
    <location>
        <begin position="940"/>
        <end position="1160"/>
    </location>
</feature>
<evidence type="ECO:0000259" key="11">
    <source>
        <dbReference type="PROSITE" id="PS50113"/>
    </source>
</evidence>
<dbReference type="SUPFAM" id="SSF55781">
    <property type="entry name" value="GAF domain-like"/>
    <property type="match status" value="2"/>
</dbReference>